<dbReference type="SMART" id="SM00052">
    <property type="entry name" value="EAL"/>
    <property type="match status" value="1"/>
</dbReference>
<keyword evidence="4" id="KW-1185">Reference proteome</keyword>
<dbReference type="InterPro" id="IPR001633">
    <property type="entry name" value="EAL_dom"/>
</dbReference>
<dbReference type="AlphaFoldDB" id="A0A1H7RM49"/>
<dbReference type="SMART" id="SM00267">
    <property type="entry name" value="GGDEF"/>
    <property type="match status" value="1"/>
</dbReference>
<proteinExistence type="predicted"/>
<dbReference type="EMBL" id="FOBH01000018">
    <property type="protein sequence ID" value="SEL61316.1"/>
    <property type="molecule type" value="Genomic_DNA"/>
</dbReference>
<dbReference type="GO" id="GO:0071111">
    <property type="term" value="F:cyclic-guanylate-specific phosphodiesterase activity"/>
    <property type="evidence" value="ECO:0007669"/>
    <property type="project" value="InterPro"/>
</dbReference>
<dbReference type="NCBIfam" id="TIGR00254">
    <property type="entry name" value="GGDEF"/>
    <property type="match status" value="1"/>
</dbReference>
<dbReference type="InterPro" id="IPR029016">
    <property type="entry name" value="GAF-like_dom_sf"/>
</dbReference>
<dbReference type="InterPro" id="IPR050706">
    <property type="entry name" value="Cyclic-di-GMP_PDE-like"/>
</dbReference>
<dbReference type="InterPro" id="IPR043128">
    <property type="entry name" value="Rev_trsase/Diguanyl_cyclase"/>
</dbReference>
<dbReference type="Gene3D" id="3.30.450.40">
    <property type="match status" value="1"/>
</dbReference>
<sequence length="630" mass="69844">MDKKPDNLERISCALRTLSAGNRTLLRASDEQELLREMCRVIVEQGGYPVACVGYTRNDENKDIQWRECVGMDKEHLQTLYPSWGGTDIARKPFAAAVSTGKRSVAKHILTDPAYATPADAKLMEFATARGYASAAAFPLQVEGEILGALLMAAADPEGFDDEELALLNELADDLAFGITNLRMRIEHHKAQDAIAHLAYHDRLTDLPNRVHLHERLEEAIELAKRRHQPLALLYLEVGQFHEINEILGHRAGDQLVQELARRLAGAAKPDALLAHIGEAAFALLVQNAGADDAAEEAQRLIDVVNDPVEISELTIDPPISAGIALFPGHGIEAETLLRRANAAVRKAKPTRSGYAFSGYAFYSGQEQENTRRLSLMGELRRAIERNELRLYCQPKATIPSRQPCGAEALVRWEHPTHGSIDTGEFIKLAEQAALISPLTNWMLKAAFSQVYAWHEAGLARPLSVNLSMHDLRDPTLIERIRGLFSTWGLPPELVQFEITESALMEDPIRALDTLARLKGLGVELYIDDFGTGYSSLSYLQKLPVDWIKIDQSFVMPMVASSDSALIVRSTIELGHNLGLRVVAEGVESQALWDQLGTWGCDVAQGFFVGMPMPTDRFNDWETHWSRVPT</sequence>
<dbReference type="SUPFAM" id="SSF55781">
    <property type="entry name" value="GAF domain-like"/>
    <property type="match status" value="1"/>
</dbReference>
<dbReference type="PANTHER" id="PTHR33121">
    <property type="entry name" value="CYCLIC DI-GMP PHOSPHODIESTERASE PDEF"/>
    <property type="match status" value="1"/>
</dbReference>
<dbReference type="InterPro" id="IPR029787">
    <property type="entry name" value="Nucleotide_cyclase"/>
</dbReference>
<gene>
    <name evidence="3" type="ORF">SAMN05216387_11820</name>
</gene>
<evidence type="ECO:0000313" key="4">
    <source>
        <dbReference type="Proteomes" id="UP000198620"/>
    </source>
</evidence>
<dbReference type="InterPro" id="IPR000160">
    <property type="entry name" value="GGDEF_dom"/>
</dbReference>
<dbReference type="SUPFAM" id="SSF141868">
    <property type="entry name" value="EAL domain-like"/>
    <property type="match status" value="1"/>
</dbReference>
<protein>
    <submittedName>
        <fullName evidence="3">Diguanylate cyclase (GGDEF) domain-containing protein</fullName>
    </submittedName>
</protein>
<dbReference type="RefSeq" id="WP_218141560.1">
    <property type="nucleotide sequence ID" value="NZ_FOBH01000018.1"/>
</dbReference>
<dbReference type="Proteomes" id="UP000198620">
    <property type="component" value="Unassembled WGS sequence"/>
</dbReference>
<evidence type="ECO:0000259" key="2">
    <source>
        <dbReference type="PROSITE" id="PS50887"/>
    </source>
</evidence>
<dbReference type="PROSITE" id="PS50887">
    <property type="entry name" value="GGDEF"/>
    <property type="match status" value="1"/>
</dbReference>
<evidence type="ECO:0000313" key="3">
    <source>
        <dbReference type="EMBL" id="SEL61316.1"/>
    </source>
</evidence>
<dbReference type="InterPro" id="IPR035919">
    <property type="entry name" value="EAL_sf"/>
</dbReference>
<feature type="domain" description="GGDEF" evidence="2">
    <location>
        <begin position="229"/>
        <end position="362"/>
    </location>
</feature>
<evidence type="ECO:0000259" key="1">
    <source>
        <dbReference type="PROSITE" id="PS50883"/>
    </source>
</evidence>
<feature type="domain" description="EAL" evidence="1">
    <location>
        <begin position="373"/>
        <end position="626"/>
    </location>
</feature>
<dbReference type="Gene3D" id="3.30.70.270">
    <property type="match status" value="1"/>
</dbReference>
<dbReference type="SUPFAM" id="SSF55073">
    <property type="entry name" value="Nucleotide cyclase"/>
    <property type="match status" value="1"/>
</dbReference>
<reference evidence="3 4" key="1">
    <citation type="submission" date="2016-10" db="EMBL/GenBank/DDBJ databases">
        <authorList>
            <person name="de Groot N.N."/>
        </authorList>
    </citation>
    <scope>NUCLEOTIDE SEQUENCE [LARGE SCALE GENOMIC DNA]</scope>
    <source>
        <strain evidence="3 4">Nv1</strain>
    </source>
</reference>
<dbReference type="PANTHER" id="PTHR33121:SF71">
    <property type="entry name" value="OXYGEN SENSOR PROTEIN DOSP"/>
    <property type="match status" value="1"/>
</dbReference>
<dbReference type="Gene3D" id="3.20.20.450">
    <property type="entry name" value="EAL domain"/>
    <property type="match status" value="1"/>
</dbReference>
<name>A0A1H7RM49_9PROT</name>
<dbReference type="Pfam" id="PF13185">
    <property type="entry name" value="GAF_2"/>
    <property type="match status" value="1"/>
</dbReference>
<dbReference type="STRING" id="1233.SAMN05216387_11820"/>
<dbReference type="InterPro" id="IPR003018">
    <property type="entry name" value="GAF"/>
</dbReference>
<dbReference type="Pfam" id="PF00990">
    <property type="entry name" value="GGDEF"/>
    <property type="match status" value="1"/>
</dbReference>
<dbReference type="CDD" id="cd01948">
    <property type="entry name" value="EAL"/>
    <property type="match status" value="1"/>
</dbReference>
<organism evidence="3 4">
    <name type="scientific">Nitrosovibrio tenuis</name>
    <dbReference type="NCBI Taxonomy" id="1233"/>
    <lineage>
        <taxon>Bacteria</taxon>
        <taxon>Pseudomonadati</taxon>
        <taxon>Pseudomonadota</taxon>
        <taxon>Betaproteobacteria</taxon>
        <taxon>Nitrosomonadales</taxon>
        <taxon>Nitrosomonadaceae</taxon>
        <taxon>Nitrosovibrio</taxon>
    </lineage>
</organism>
<dbReference type="PROSITE" id="PS50883">
    <property type="entry name" value="EAL"/>
    <property type="match status" value="1"/>
</dbReference>
<dbReference type="CDD" id="cd01949">
    <property type="entry name" value="GGDEF"/>
    <property type="match status" value="1"/>
</dbReference>
<dbReference type="Pfam" id="PF00563">
    <property type="entry name" value="EAL"/>
    <property type="match status" value="1"/>
</dbReference>
<accession>A0A1H7RM49</accession>